<dbReference type="OrthoDB" id="9946561at2759"/>
<name>A0A401RN21_CHIPU</name>
<dbReference type="PANTHER" id="PTHR38654:SF1">
    <property type="entry name" value="BUCKY BALL"/>
    <property type="match status" value="1"/>
</dbReference>
<feature type="region of interest" description="Disordered" evidence="1">
    <location>
        <begin position="76"/>
        <end position="159"/>
    </location>
</feature>
<feature type="compositionally biased region" description="Basic and acidic residues" evidence="1">
    <location>
        <begin position="564"/>
        <end position="576"/>
    </location>
</feature>
<gene>
    <name evidence="2" type="ORF">chiPu_0000074</name>
</gene>
<evidence type="ECO:0000256" key="1">
    <source>
        <dbReference type="SAM" id="MobiDB-lite"/>
    </source>
</evidence>
<sequence length="709" mass="78301">MDVLTDCFSLGLSLEIGGGLYYPVCPMPYPRGFGPQSPITHTNYRRPFLNSSLVARPTFYHSTRFRHYPFRKNVTNTEVQTDSETKVEQTKRTDVSDETSAAPEGRVPKSSGIETNSESAAVPAAQERVSHKAIGDERDETEETSSSLAPKSTKPGGYAFQKEKIRIECNEGAPSINVWRSFEATVPIYNPTPNKGEDRIQCEMWSVSACEGGVPFYGSFEPDKIIPKTEVRKEVLLDSTKSPGSGRESKAPGDEVSRCVAPSDKGGPAPWKTNGSRKCPTNTCEHELPEKPAHQRSPRGVLDTNGTRNRELLISPGSPNNKMGEGSKSDASLESVEEYVPSASVLAWLQNQARTSRRKASLPIPRPPPGVLQGSFEEMSSKDEESSFDFFDAMPGGNQVSYTHLMCNPRRPPVPQVLSTSKPRSGNKTLESPLVSEQKRVCSVCQKETFVKAKSASAGCRTLSPNRDGGSDALSERDHFSKDQSVGGNSGTSGRRKYRRVSRESSSSNKNKKTRYSSDSEQASEDQDNESRAEHVTLGGPSRRKIVRRTSKVSSTTQSSSRPQPEKPRAKKKTLDAAKCPLSQREHIKAGSEHSERQKLGQTAKPERKRKEEKRRKSTRKAMSGKGPSCTHIHESVDEYWNKVGAKPKSATSHGDVERETLQQNAKANCKPVPVKKGTCEFNEMETWDSSCLHGFQGNSLRRRTRKKC</sequence>
<feature type="region of interest" description="Disordered" evidence="1">
    <location>
        <begin position="455"/>
        <end position="633"/>
    </location>
</feature>
<feature type="compositionally biased region" description="Polar residues" evidence="1">
    <location>
        <begin position="273"/>
        <end position="283"/>
    </location>
</feature>
<organism evidence="2 3">
    <name type="scientific">Chiloscyllium punctatum</name>
    <name type="common">Brownbanded bambooshark</name>
    <name type="synonym">Hemiscyllium punctatum</name>
    <dbReference type="NCBI Taxonomy" id="137246"/>
    <lineage>
        <taxon>Eukaryota</taxon>
        <taxon>Metazoa</taxon>
        <taxon>Chordata</taxon>
        <taxon>Craniata</taxon>
        <taxon>Vertebrata</taxon>
        <taxon>Chondrichthyes</taxon>
        <taxon>Elasmobranchii</taxon>
        <taxon>Galeomorphii</taxon>
        <taxon>Galeoidea</taxon>
        <taxon>Orectolobiformes</taxon>
        <taxon>Hemiscylliidae</taxon>
        <taxon>Chiloscyllium</taxon>
    </lineage>
</organism>
<dbReference type="OMA" id="WSVSACE"/>
<reference evidence="2 3" key="1">
    <citation type="journal article" date="2018" name="Nat. Ecol. Evol.">
        <title>Shark genomes provide insights into elasmobranch evolution and the origin of vertebrates.</title>
        <authorList>
            <person name="Hara Y"/>
            <person name="Yamaguchi K"/>
            <person name="Onimaru K"/>
            <person name="Kadota M"/>
            <person name="Koyanagi M"/>
            <person name="Keeley SD"/>
            <person name="Tatsumi K"/>
            <person name="Tanaka K"/>
            <person name="Motone F"/>
            <person name="Kageyama Y"/>
            <person name="Nozu R"/>
            <person name="Adachi N"/>
            <person name="Nishimura O"/>
            <person name="Nakagawa R"/>
            <person name="Tanegashima C"/>
            <person name="Kiyatake I"/>
            <person name="Matsumoto R"/>
            <person name="Murakumo K"/>
            <person name="Nishida K"/>
            <person name="Terakita A"/>
            <person name="Kuratani S"/>
            <person name="Sato K"/>
            <person name="Hyodo S Kuraku.S."/>
        </authorList>
    </citation>
    <scope>NUCLEOTIDE SEQUENCE [LARGE SCALE GENOMIC DNA]</scope>
</reference>
<feature type="region of interest" description="Disordered" evidence="1">
    <location>
        <begin position="646"/>
        <end position="666"/>
    </location>
</feature>
<dbReference type="InterPro" id="IPR053309">
    <property type="entry name" value="Balbiani_Body_Formation"/>
</dbReference>
<dbReference type="Proteomes" id="UP000287033">
    <property type="component" value="Unassembled WGS sequence"/>
</dbReference>
<proteinExistence type="predicted"/>
<feature type="compositionally biased region" description="Basic and acidic residues" evidence="1">
    <location>
        <begin position="584"/>
        <end position="610"/>
    </location>
</feature>
<feature type="compositionally biased region" description="Basic and acidic residues" evidence="1">
    <location>
        <begin position="247"/>
        <end position="257"/>
    </location>
</feature>
<feature type="compositionally biased region" description="Basic residues" evidence="1">
    <location>
        <begin position="542"/>
        <end position="551"/>
    </location>
</feature>
<feature type="compositionally biased region" description="Basic and acidic residues" evidence="1">
    <location>
        <begin position="284"/>
        <end position="293"/>
    </location>
</feature>
<feature type="compositionally biased region" description="Basic residues" evidence="1">
    <location>
        <begin position="611"/>
        <end position="620"/>
    </location>
</feature>
<protein>
    <submittedName>
        <fullName evidence="2">Uncharacterized protein</fullName>
    </submittedName>
</protein>
<dbReference type="AlphaFoldDB" id="A0A401RN21"/>
<dbReference type="EMBL" id="BEZZ01000001">
    <property type="protein sequence ID" value="GCC19565.1"/>
    <property type="molecule type" value="Genomic_DNA"/>
</dbReference>
<feature type="compositionally biased region" description="Polar residues" evidence="1">
    <location>
        <begin position="417"/>
        <end position="430"/>
    </location>
</feature>
<feature type="compositionally biased region" description="Low complexity" evidence="1">
    <location>
        <begin position="552"/>
        <end position="562"/>
    </location>
</feature>
<evidence type="ECO:0000313" key="2">
    <source>
        <dbReference type="EMBL" id="GCC19565.1"/>
    </source>
</evidence>
<dbReference type="PANTHER" id="PTHR38654">
    <property type="entry name" value="BUCKY BALL-RELATED"/>
    <property type="match status" value="1"/>
</dbReference>
<feature type="region of interest" description="Disordered" evidence="1">
    <location>
        <begin position="236"/>
        <end position="335"/>
    </location>
</feature>
<accession>A0A401RN21</accession>
<feature type="region of interest" description="Disordered" evidence="1">
    <location>
        <begin position="411"/>
        <end position="433"/>
    </location>
</feature>
<feature type="compositionally biased region" description="Basic and acidic residues" evidence="1">
    <location>
        <begin position="83"/>
        <end position="95"/>
    </location>
</feature>
<comment type="caution">
    <text evidence="2">The sequence shown here is derived from an EMBL/GenBank/DDBJ whole genome shotgun (WGS) entry which is preliminary data.</text>
</comment>
<keyword evidence="3" id="KW-1185">Reference proteome</keyword>
<evidence type="ECO:0000313" key="3">
    <source>
        <dbReference type="Proteomes" id="UP000287033"/>
    </source>
</evidence>